<comment type="caution">
    <text evidence="2">The sequence shown here is derived from an EMBL/GenBank/DDBJ whole genome shotgun (WGS) entry which is preliminary data.</text>
</comment>
<evidence type="ECO:0000313" key="3">
    <source>
        <dbReference type="Proteomes" id="UP001189429"/>
    </source>
</evidence>
<dbReference type="Proteomes" id="UP001189429">
    <property type="component" value="Unassembled WGS sequence"/>
</dbReference>
<feature type="compositionally biased region" description="Basic and acidic residues" evidence="1">
    <location>
        <begin position="39"/>
        <end position="48"/>
    </location>
</feature>
<dbReference type="EMBL" id="CAUYUJ010007237">
    <property type="protein sequence ID" value="CAK0820064.1"/>
    <property type="molecule type" value="Genomic_DNA"/>
</dbReference>
<evidence type="ECO:0000256" key="1">
    <source>
        <dbReference type="SAM" id="MobiDB-lite"/>
    </source>
</evidence>
<protein>
    <submittedName>
        <fullName evidence="2">Uncharacterized protein</fullName>
    </submittedName>
</protein>
<proteinExistence type="predicted"/>
<gene>
    <name evidence="2" type="ORF">PCOR1329_LOCUS21878</name>
</gene>
<feature type="non-terminal residue" evidence="2">
    <location>
        <position position="127"/>
    </location>
</feature>
<reference evidence="2" key="1">
    <citation type="submission" date="2023-10" db="EMBL/GenBank/DDBJ databases">
        <authorList>
            <person name="Chen Y."/>
            <person name="Shah S."/>
            <person name="Dougan E. K."/>
            <person name="Thang M."/>
            <person name="Chan C."/>
        </authorList>
    </citation>
    <scope>NUCLEOTIDE SEQUENCE [LARGE SCALE GENOMIC DNA]</scope>
</reference>
<sequence length="127" mass="13597">MSLATRAARCFCTSDRALKRSCAPWSIELSAPCSGALRRGGESPEHASRGTARRATHRASVHLVEAALQVLRPPQLLWPAQTPPAGVLPRQQAEALLLHSCFRAGRACGAGAPRRARPRAVLSRGKD</sequence>
<feature type="region of interest" description="Disordered" evidence="1">
    <location>
        <begin position="34"/>
        <end position="56"/>
    </location>
</feature>
<accession>A0ABN9RLN5</accession>
<evidence type="ECO:0000313" key="2">
    <source>
        <dbReference type="EMBL" id="CAK0820064.1"/>
    </source>
</evidence>
<name>A0ABN9RLN5_9DINO</name>
<organism evidence="2 3">
    <name type="scientific">Prorocentrum cordatum</name>
    <dbReference type="NCBI Taxonomy" id="2364126"/>
    <lineage>
        <taxon>Eukaryota</taxon>
        <taxon>Sar</taxon>
        <taxon>Alveolata</taxon>
        <taxon>Dinophyceae</taxon>
        <taxon>Prorocentrales</taxon>
        <taxon>Prorocentraceae</taxon>
        <taxon>Prorocentrum</taxon>
    </lineage>
</organism>
<keyword evidence="3" id="KW-1185">Reference proteome</keyword>